<name>A0A1T4Y0V6_9BACL</name>
<evidence type="ECO:0000256" key="1">
    <source>
        <dbReference type="ARBA" id="ARBA00007074"/>
    </source>
</evidence>
<keyword evidence="5" id="KW-0378">Hydrolase</keyword>
<gene>
    <name evidence="10" type="ORF">SAMN04244570_1633</name>
</gene>
<dbReference type="PROSITE" id="PS51782">
    <property type="entry name" value="LYSM"/>
    <property type="match status" value="1"/>
</dbReference>
<feature type="domain" description="LysM" evidence="8">
    <location>
        <begin position="28"/>
        <end position="71"/>
    </location>
</feature>
<dbReference type="InterPro" id="IPR051202">
    <property type="entry name" value="Peptidase_C40"/>
</dbReference>
<dbReference type="SMART" id="SM00257">
    <property type="entry name" value="LysM"/>
    <property type="match status" value="1"/>
</dbReference>
<dbReference type="InterPro" id="IPR018392">
    <property type="entry name" value="LysM"/>
</dbReference>
<sequence>MKKTALAAIASLMLATSISVGSADASTKTHVVKPGDSLWKVANQYKLTVNELKSLNALSSDTIKVNQKLIVENKSKNAKTVSSTNSLHDAKKPIVDKPTVTPKPSAGSSALMNKVVDVAMPLQGVPYVWAGATPSGFDCSGFIYYVFNQAGVKVPRLDTIGMYDRSVFIKTPVVGDLLFFENTYRAGISHIGIYLGDSKFIHAGTNGIEIASVESPYWSQRFLGYKRFKDIK</sequence>
<evidence type="ECO:0000256" key="4">
    <source>
        <dbReference type="ARBA" id="ARBA00022737"/>
    </source>
</evidence>
<keyword evidence="3 7" id="KW-0732">Signal</keyword>
<dbReference type="Pfam" id="PF00877">
    <property type="entry name" value="NLPC_P60"/>
    <property type="match status" value="1"/>
</dbReference>
<evidence type="ECO:0000256" key="6">
    <source>
        <dbReference type="ARBA" id="ARBA00022807"/>
    </source>
</evidence>
<keyword evidence="6" id="KW-0788">Thiol protease</keyword>
<dbReference type="InterPro" id="IPR036779">
    <property type="entry name" value="LysM_dom_sf"/>
</dbReference>
<evidence type="ECO:0000313" key="11">
    <source>
        <dbReference type="Proteomes" id="UP000190042"/>
    </source>
</evidence>
<evidence type="ECO:0000256" key="7">
    <source>
        <dbReference type="SAM" id="SignalP"/>
    </source>
</evidence>
<dbReference type="Gene3D" id="3.90.1720.10">
    <property type="entry name" value="endopeptidase domain like (from Nostoc punctiforme)"/>
    <property type="match status" value="1"/>
</dbReference>
<dbReference type="SUPFAM" id="SSF54106">
    <property type="entry name" value="LysM domain"/>
    <property type="match status" value="1"/>
</dbReference>
<feature type="signal peptide" evidence="7">
    <location>
        <begin position="1"/>
        <end position="25"/>
    </location>
</feature>
<dbReference type="Pfam" id="PF01476">
    <property type="entry name" value="LysM"/>
    <property type="match status" value="1"/>
</dbReference>
<dbReference type="PANTHER" id="PTHR47053">
    <property type="entry name" value="MUREIN DD-ENDOPEPTIDASE MEPH-RELATED"/>
    <property type="match status" value="1"/>
</dbReference>
<organism evidence="10 11">
    <name type="scientific">Sporosarcina newyorkensis</name>
    <dbReference type="NCBI Taxonomy" id="759851"/>
    <lineage>
        <taxon>Bacteria</taxon>
        <taxon>Bacillati</taxon>
        <taxon>Bacillota</taxon>
        <taxon>Bacilli</taxon>
        <taxon>Bacillales</taxon>
        <taxon>Caryophanaceae</taxon>
        <taxon>Sporosarcina</taxon>
    </lineage>
</organism>
<dbReference type="GO" id="GO:0006508">
    <property type="term" value="P:proteolysis"/>
    <property type="evidence" value="ECO:0007669"/>
    <property type="project" value="UniProtKB-KW"/>
</dbReference>
<proteinExistence type="inferred from homology"/>
<comment type="similarity">
    <text evidence="1">Belongs to the peptidase C40 family.</text>
</comment>
<dbReference type="AlphaFoldDB" id="A0A1T4Y0V6"/>
<evidence type="ECO:0000259" key="8">
    <source>
        <dbReference type="PROSITE" id="PS51782"/>
    </source>
</evidence>
<dbReference type="EMBL" id="FUYJ01000002">
    <property type="protein sequence ID" value="SKA95432.1"/>
    <property type="molecule type" value="Genomic_DNA"/>
</dbReference>
<dbReference type="InterPro" id="IPR000064">
    <property type="entry name" value="NLP_P60_dom"/>
</dbReference>
<keyword evidence="2" id="KW-0645">Protease</keyword>
<evidence type="ECO:0000313" key="10">
    <source>
        <dbReference type="EMBL" id="SKA95432.1"/>
    </source>
</evidence>
<keyword evidence="4" id="KW-0677">Repeat</keyword>
<feature type="domain" description="NlpC/P60" evidence="9">
    <location>
        <begin position="109"/>
        <end position="229"/>
    </location>
</feature>
<dbReference type="InterPro" id="IPR038765">
    <property type="entry name" value="Papain-like_cys_pep_sf"/>
</dbReference>
<dbReference type="Proteomes" id="UP000190042">
    <property type="component" value="Unassembled WGS sequence"/>
</dbReference>
<dbReference type="CDD" id="cd00118">
    <property type="entry name" value="LysM"/>
    <property type="match status" value="1"/>
</dbReference>
<feature type="chain" id="PRO_5012527059" evidence="7">
    <location>
        <begin position="26"/>
        <end position="232"/>
    </location>
</feature>
<reference evidence="11" key="1">
    <citation type="submission" date="2017-02" db="EMBL/GenBank/DDBJ databases">
        <authorList>
            <person name="Varghese N."/>
            <person name="Submissions S."/>
        </authorList>
    </citation>
    <scope>NUCLEOTIDE SEQUENCE [LARGE SCALE GENOMIC DNA]</scope>
    <source>
        <strain evidence="11">DSM 23966</strain>
    </source>
</reference>
<dbReference type="PANTHER" id="PTHR47053:SF1">
    <property type="entry name" value="MUREIN DD-ENDOPEPTIDASE MEPH-RELATED"/>
    <property type="match status" value="1"/>
</dbReference>
<dbReference type="SUPFAM" id="SSF54001">
    <property type="entry name" value="Cysteine proteinases"/>
    <property type="match status" value="1"/>
</dbReference>
<keyword evidence="11" id="KW-1185">Reference proteome</keyword>
<accession>A0A1T4Y0V6</accession>
<evidence type="ECO:0000256" key="2">
    <source>
        <dbReference type="ARBA" id="ARBA00022670"/>
    </source>
</evidence>
<evidence type="ECO:0000259" key="9">
    <source>
        <dbReference type="PROSITE" id="PS51935"/>
    </source>
</evidence>
<dbReference type="RefSeq" id="WP_078817227.1">
    <property type="nucleotide sequence ID" value="NZ_FUYJ01000002.1"/>
</dbReference>
<dbReference type="GO" id="GO:0008234">
    <property type="term" value="F:cysteine-type peptidase activity"/>
    <property type="evidence" value="ECO:0007669"/>
    <property type="project" value="UniProtKB-KW"/>
</dbReference>
<protein>
    <submittedName>
        <fullName evidence="10">Peptidoglycan endopeptidase LytE</fullName>
    </submittedName>
</protein>
<dbReference type="PROSITE" id="PS51935">
    <property type="entry name" value="NLPC_P60"/>
    <property type="match status" value="1"/>
</dbReference>
<dbReference type="Gene3D" id="3.10.350.10">
    <property type="entry name" value="LysM domain"/>
    <property type="match status" value="1"/>
</dbReference>
<evidence type="ECO:0000256" key="5">
    <source>
        <dbReference type="ARBA" id="ARBA00022801"/>
    </source>
</evidence>
<evidence type="ECO:0000256" key="3">
    <source>
        <dbReference type="ARBA" id="ARBA00022729"/>
    </source>
</evidence>